<dbReference type="AlphaFoldDB" id="A0A068NYH2"/>
<sequence>MRLRWITGSAVLIGIFGAIGCGGSGSNVNNPNGSAAGDWVGSFSEARLAGASSGDLDIHYSQSGADVSGTARLTVVTSGVTASYIGTVTGTDAGGDIDATITFNPALPGGQTSVHLVGTVDGDSFSGTYTSDGESGTVTQSHFTSTPVVTNGSTWLGTITSASDNIPKTFRVVATSTGDSSFAGTSLIGTDVAGTVAGVQIGNRVTFTTTSGATGFVCTGTTTSNVVAGTWVSTASTATHGTFSIAKQ</sequence>
<dbReference type="STRING" id="661478.OP10G_4762"/>
<proteinExistence type="predicted"/>
<dbReference type="KEGG" id="fgi:OP10G_4762"/>
<reference evidence="1 2" key="1">
    <citation type="journal article" date="2014" name="PLoS ONE">
        <title>The first complete genome sequence of the class fimbriimonadia in the phylum armatimonadetes.</title>
        <authorList>
            <person name="Hu Z.Y."/>
            <person name="Wang Y.Z."/>
            <person name="Im W.T."/>
            <person name="Wang S.Y."/>
            <person name="Zhao G.P."/>
            <person name="Zheng H.J."/>
            <person name="Quan Z.X."/>
        </authorList>
    </citation>
    <scope>NUCLEOTIDE SEQUENCE [LARGE SCALE GENOMIC DNA]</scope>
    <source>
        <strain evidence="1">Gsoil 348</strain>
    </source>
</reference>
<dbReference type="EMBL" id="CP007139">
    <property type="protein sequence ID" value="AIE88130.1"/>
    <property type="molecule type" value="Genomic_DNA"/>
</dbReference>
<evidence type="ECO:0008006" key="3">
    <source>
        <dbReference type="Google" id="ProtNLM"/>
    </source>
</evidence>
<keyword evidence="2" id="KW-1185">Reference proteome</keyword>
<dbReference type="PROSITE" id="PS51257">
    <property type="entry name" value="PROKAR_LIPOPROTEIN"/>
    <property type="match status" value="1"/>
</dbReference>
<evidence type="ECO:0000313" key="1">
    <source>
        <dbReference type="EMBL" id="AIE88130.1"/>
    </source>
</evidence>
<protein>
    <recommendedName>
        <fullName evidence="3">Lipoprotein</fullName>
    </recommendedName>
</protein>
<dbReference type="RefSeq" id="WP_025228007.1">
    <property type="nucleotide sequence ID" value="NZ_CP007139.1"/>
</dbReference>
<dbReference type="Proteomes" id="UP000027982">
    <property type="component" value="Chromosome"/>
</dbReference>
<organism evidence="1 2">
    <name type="scientific">Fimbriimonas ginsengisoli Gsoil 348</name>
    <dbReference type="NCBI Taxonomy" id="661478"/>
    <lineage>
        <taxon>Bacteria</taxon>
        <taxon>Bacillati</taxon>
        <taxon>Armatimonadota</taxon>
        <taxon>Fimbriimonadia</taxon>
        <taxon>Fimbriimonadales</taxon>
        <taxon>Fimbriimonadaceae</taxon>
        <taxon>Fimbriimonas</taxon>
    </lineage>
</organism>
<name>A0A068NYH2_FIMGI</name>
<evidence type="ECO:0000313" key="2">
    <source>
        <dbReference type="Proteomes" id="UP000027982"/>
    </source>
</evidence>
<gene>
    <name evidence="1" type="ORF">OP10G_4762</name>
</gene>
<accession>A0A068NYH2</accession>
<dbReference type="HOGENOM" id="CLU_1118865_0_0_0"/>